<keyword evidence="1" id="KW-0378">Hydrolase</keyword>
<gene>
    <name evidence="3" type="ORF">CATMQ487_06850</name>
</gene>
<protein>
    <submittedName>
        <fullName evidence="3">Acylhydrolase</fullName>
    </submittedName>
</protein>
<evidence type="ECO:0000313" key="3">
    <source>
        <dbReference type="EMBL" id="BDI03715.1"/>
    </source>
</evidence>
<feature type="signal peptide" evidence="2">
    <location>
        <begin position="1"/>
        <end position="18"/>
    </location>
</feature>
<proteinExistence type="predicted"/>
<dbReference type="RefSeq" id="WP_251971975.1">
    <property type="nucleotide sequence ID" value="NZ_AP025730.1"/>
</dbReference>
<name>A0ABN6PJ66_9BURK</name>
<evidence type="ECO:0000313" key="4">
    <source>
        <dbReference type="Proteomes" id="UP001057498"/>
    </source>
</evidence>
<reference evidence="3" key="1">
    <citation type="submission" date="2022-04" db="EMBL/GenBank/DDBJ databases">
        <title>Whole genome sequence of Sphaerotilus sp. FB-5.</title>
        <authorList>
            <person name="Takeda M."/>
            <person name="Narihara S."/>
            <person name="Akimoto M."/>
            <person name="Akimoto R."/>
            <person name="Nishiyashiki S."/>
            <person name="Murakami T."/>
        </authorList>
    </citation>
    <scope>NUCLEOTIDE SEQUENCE</scope>
    <source>
        <strain evidence="3">FB-5</strain>
    </source>
</reference>
<sequence length="381" mass="38986">MKHFRIRLAVCAAAALMAACGGGGSDTTTDTQITSVKVFGDSLADSGTFGVKFTVQGASSKIYPEHIAAAYGAPAPCPVFLFNGTTFVANPTAGCSNYAIGGGRINNVTAPTSPVSITTQLSLAAAAGSYKATDLLVIDGGGNDAADLIGAYLKAGSDSAASYLALAGSMLDAATVTATLTQPNGTALLGGVYMQALANRFYASIKTNALDRGAVHVVLVNIPGITNTPRFQMVLDGIAAAYGGGTAGATARAQSEGLFKSWIEAFNTALAANAKGDSRVVLVDIYTVFNNEVANPKQYALQNAKDTACPATGLGTDSLPVYDFPTCTDTALSATTPPSGATGGTNWWKSYLFSDGFHPTPYGHQLAYQQISIDLAKSGRL</sequence>
<dbReference type="Pfam" id="PF00657">
    <property type="entry name" value="Lipase_GDSL"/>
    <property type="match status" value="1"/>
</dbReference>
<feature type="chain" id="PRO_5045705220" evidence="2">
    <location>
        <begin position="19"/>
        <end position="381"/>
    </location>
</feature>
<dbReference type="Proteomes" id="UP001057498">
    <property type="component" value="Chromosome"/>
</dbReference>
<dbReference type="PANTHER" id="PTHR45648:SF22">
    <property type="entry name" value="GDSL LIPASE_ACYLHYDROLASE FAMILY PROTEIN (AFU_ORTHOLOGUE AFUA_4G14700)"/>
    <property type="match status" value="1"/>
</dbReference>
<accession>A0ABN6PJ66</accession>
<dbReference type="PANTHER" id="PTHR45648">
    <property type="entry name" value="GDSL LIPASE/ACYLHYDROLASE FAMILY PROTEIN (AFU_ORTHOLOGUE AFUA_4G14700)"/>
    <property type="match status" value="1"/>
</dbReference>
<dbReference type="InterPro" id="IPR001087">
    <property type="entry name" value="GDSL"/>
</dbReference>
<keyword evidence="2" id="KW-0732">Signal</keyword>
<dbReference type="InterPro" id="IPR051058">
    <property type="entry name" value="GDSL_Est/Lipase"/>
</dbReference>
<evidence type="ECO:0000256" key="1">
    <source>
        <dbReference type="ARBA" id="ARBA00022801"/>
    </source>
</evidence>
<keyword evidence="4" id="KW-1185">Reference proteome</keyword>
<dbReference type="Gene3D" id="3.40.50.1110">
    <property type="entry name" value="SGNH hydrolase"/>
    <property type="match status" value="1"/>
</dbReference>
<dbReference type="SUPFAM" id="SSF52266">
    <property type="entry name" value="SGNH hydrolase"/>
    <property type="match status" value="1"/>
</dbReference>
<evidence type="ECO:0000256" key="2">
    <source>
        <dbReference type="SAM" id="SignalP"/>
    </source>
</evidence>
<dbReference type="EMBL" id="AP025730">
    <property type="protein sequence ID" value="BDI03715.1"/>
    <property type="molecule type" value="Genomic_DNA"/>
</dbReference>
<dbReference type="PROSITE" id="PS51257">
    <property type="entry name" value="PROKAR_LIPOPROTEIN"/>
    <property type="match status" value="1"/>
</dbReference>
<dbReference type="InterPro" id="IPR036514">
    <property type="entry name" value="SGNH_hydro_sf"/>
</dbReference>
<organism evidence="3 4">
    <name type="scientific">Sphaerotilus microaerophilus</name>
    <dbReference type="NCBI Taxonomy" id="2914710"/>
    <lineage>
        <taxon>Bacteria</taxon>
        <taxon>Pseudomonadati</taxon>
        <taxon>Pseudomonadota</taxon>
        <taxon>Betaproteobacteria</taxon>
        <taxon>Burkholderiales</taxon>
        <taxon>Sphaerotilaceae</taxon>
        <taxon>Sphaerotilus</taxon>
    </lineage>
</organism>